<dbReference type="Gene3D" id="1.25.40.10">
    <property type="entry name" value="Tetratricopeptide repeat domain"/>
    <property type="match status" value="2"/>
</dbReference>
<evidence type="ECO:0000313" key="6">
    <source>
        <dbReference type="Proteomes" id="UP000612362"/>
    </source>
</evidence>
<dbReference type="InterPro" id="IPR056681">
    <property type="entry name" value="DUF7779"/>
</dbReference>
<dbReference type="Gene3D" id="3.40.50.300">
    <property type="entry name" value="P-loop containing nucleotide triphosphate hydrolases"/>
    <property type="match status" value="1"/>
</dbReference>
<evidence type="ECO:0000256" key="1">
    <source>
        <dbReference type="ARBA" id="ARBA00022737"/>
    </source>
</evidence>
<feature type="domain" description="HTH cro/C1-type" evidence="4">
    <location>
        <begin position="7"/>
        <end position="61"/>
    </location>
</feature>
<dbReference type="InterPro" id="IPR010982">
    <property type="entry name" value="Lambda_DNA-bd_dom_sf"/>
</dbReference>
<reference evidence="5" key="1">
    <citation type="submission" date="2020-10" db="EMBL/GenBank/DDBJ databases">
        <title>Taxonomic study of unclassified bacteria belonging to the class Ktedonobacteria.</title>
        <authorList>
            <person name="Yabe S."/>
            <person name="Wang C.M."/>
            <person name="Zheng Y."/>
            <person name="Sakai Y."/>
            <person name="Cavaletti L."/>
            <person name="Monciardini P."/>
            <person name="Donadio S."/>
        </authorList>
    </citation>
    <scope>NUCLEOTIDE SEQUENCE</scope>
    <source>
        <strain evidence="5">SOSP1-1</strain>
    </source>
</reference>
<dbReference type="Gene3D" id="1.10.260.40">
    <property type="entry name" value="lambda repressor-like DNA-binding domains"/>
    <property type="match status" value="1"/>
</dbReference>
<feature type="repeat" description="TPR" evidence="3">
    <location>
        <begin position="654"/>
        <end position="687"/>
    </location>
</feature>
<dbReference type="GO" id="GO:0003677">
    <property type="term" value="F:DNA binding"/>
    <property type="evidence" value="ECO:0007669"/>
    <property type="project" value="InterPro"/>
</dbReference>
<dbReference type="SMART" id="SM00530">
    <property type="entry name" value="HTH_XRE"/>
    <property type="match status" value="1"/>
</dbReference>
<feature type="repeat" description="TPR" evidence="3">
    <location>
        <begin position="528"/>
        <end position="561"/>
    </location>
</feature>
<feature type="repeat" description="TPR" evidence="3">
    <location>
        <begin position="612"/>
        <end position="645"/>
    </location>
</feature>
<dbReference type="SUPFAM" id="SSF47413">
    <property type="entry name" value="lambda repressor-like DNA-binding domains"/>
    <property type="match status" value="1"/>
</dbReference>
<dbReference type="InterPro" id="IPR027417">
    <property type="entry name" value="P-loop_NTPase"/>
</dbReference>
<dbReference type="InterPro" id="IPR011990">
    <property type="entry name" value="TPR-like_helical_dom_sf"/>
</dbReference>
<keyword evidence="6" id="KW-1185">Reference proteome</keyword>
<evidence type="ECO:0000313" key="5">
    <source>
        <dbReference type="EMBL" id="GHO46878.1"/>
    </source>
</evidence>
<dbReference type="PROSITE" id="PS50943">
    <property type="entry name" value="HTH_CROC1"/>
    <property type="match status" value="1"/>
</dbReference>
<dbReference type="CDD" id="cd00093">
    <property type="entry name" value="HTH_XRE"/>
    <property type="match status" value="1"/>
</dbReference>
<dbReference type="InterPro" id="IPR001387">
    <property type="entry name" value="Cro/C1-type_HTH"/>
</dbReference>
<dbReference type="NCBIfam" id="NF040586">
    <property type="entry name" value="FxSxx_TPR"/>
    <property type="match status" value="1"/>
</dbReference>
<dbReference type="EMBL" id="BNJF01000002">
    <property type="protein sequence ID" value="GHO46878.1"/>
    <property type="molecule type" value="Genomic_DNA"/>
</dbReference>
<dbReference type="SUPFAM" id="SSF52540">
    <property type="entry name" value="P-loop containing nucleoside triphosphate hydrolases"/>
    <property type="match status" value="1"/>
</dbReference>
<dbReference type="SUPFAM" id="SSF48452">
    <property type="entry name" value="TPR-like"/>
    <property type="match status" value="2"/>
</dbReference>
<name>A0A8J3I6Q6_9CHLR</name>
<dbReference type="Proteomes" id="UP000612362">
    <property type="component" value="Unassembled WGS sequence"/>
</dbReference>
<dbReference type="GO" id="GO:0043531">
    <property type="term" value="F:ADP binding"/>
    <property type="evidence" value="ECO:0007669"/>
    <property type="project" value="InterPro"/>
</dbReference>
<evidence type="ECO:0000256" key="3">
    <source>
        <dbReference type="PROSITE-ProRule" id="PRU00339"/>
    </source>
</evidence>
<organism evidence="5 6">
    <name type="scientific">Ktedonospora formicarum</name>
    <dbReference type="NCBI Taxonomy" id="2778364"/>
    <lineage>
        <taxon>Bacteria</taxon>
        <taxon>Bacillati</taxon>
        <taxon>Chloroflexota</taxon>
        <taxon>Ktedonobacteria</taxon>
        <taxon>Ktedonobacterales</taxon>
        <taxon>Ktedonobacteraceae</taxon>
        <taxon>Ktedonospora</taxon>
    </lineage>
</organism>
<evidence type="ECO:0000259" key="4">
    <source>
        <dbReference type="PROSITE" id="PS50943"/>
    </source>
</evidence>
<dbReference type="Pfam" id="PF25000">
    <property type="entry name" value="DUF7779"/>
    <property type="match status" value="1"/>
</dbReference>
<feature type="repeat" description="TPR" evidence="3">
    <location>
        <begin position="696"/>
        <end position="729"/>
    </location>
</feature>
<evidence type="ECO:0000256" key="2">
    <source>
        <dbReference type="ARBA" id="ARBA00022803"/>
    </source>
</evidence>
<sequence length="841" mass="95771">MHFGQRLREERLRRHLSQEAMAEALALSPRSIRRWERGQALPQASVRLQLSRFFGLSPDELFEDEKQSQSPRPSQWFIPYAHNPFFTGREEILTTLQAMLTPNRAPAATHIYALYGLGGVGKTQVALEYAYRYAQEYQAVLWIGAETTESIISSLRGIAKLLQLEQQGDKDQQQMIKAVQNWLTTHDQWLLILDNVEDLEMVGRFLPTARQGAILFTTRIQTLGTHAKGIHLSPMEDIEGLLFLLRRAKVVDAKATSEQVHMLSTSQSLQYDAGKELVNATGGLPLALDQAGAYLEETQCGLPTYLDLFRTQRATLLQQRGEGAHEHPASVSTTLTLAINVTSQRHPAVRDLLRVCALLQPDAIPEELFHQEAKQLGTTLEAACSNPLDWNQVVAVACSYSLLSRQSETQTFSIHRLLQVVLLDTMTKEELKAWTSRVIKALDSMFPGEQQIEQYANWRRQCDRLISHVQLCLQRTNDSEDALALASLTYKAAQYLRERGQFAEAMLHYQRSLHLWEQKRGPDHPDTARALHNLAVLYWRMGQYAEAEPLFLRALRIREEILGMEHPDVATTLNYMALLQWKMGQYAKAETLLQRALHIWEQALSPDHPNIAYPFNNLAILYAEQGKYAEAETYFRRALQIQEKTYSPDHPDIAQGLHNLAELAQDQGKYEEAESLYQRVLRLREQTNGPNHPDVAETLNGLAELYRMQGKFTEAEPLYQRVLHIYEQSQGTDNPYVAMVLNELANLSRDQGKYAEAEVQYQQTLSMREQQLGQHHPDIAETLHDLAILSQMQGDLSRGLSLTNRALEIRLSSLGETHPKTLAIQELYTQLAKNKEEDDNE</sequence>
<dbReference type="Pfam" id="PF00931">
    <property type="entry name" value="NB-ARC"/>
    <property type="match status" value="1"/>
</dbReference>
<dbReference type="RefSeq" id="WP_220196223.1">
    <property type="nucleotide sequence ID" value="NZ_BNJF01000002.1"/>
</dbReference>
<dbReference type="InterPro" id="IPR002182">
    <property type="entry name" value="NB-ARC"/>
</dbReference>
<dbReference type="PANTHER" id="PTHR45641">
    <property type="entry name" value="TETRATRICOPEPTIDE REPEAT PROTEIN (AFU_ORTHOLOGUE AFUA_6G03870)"/>
    <property type="match status" value="1"/>
</dbReference>
<accession>A0A8J3I6Q6</accession>
<dbReference type="PRINTS" id="PR00381">
    <property type="entry name" value="KINESINLIGHT"/>
</dbReference>
<keyword evidence="2 3" id="KW-0802">TPR repeat</keyword>
<keyword evidence="1" id="KW-0677">Repeat</keyword>
<protein>
    <submittedName>
        <fullName evidence="5">Tetratricopeptide repeat protein</fullName>
    </submittedName>
</protein>
<dbReference type="PROSITE" id="PS50005">
    <property type="entry name" value="TPR"/>
    <property type="match status" value="4"/>
</dbReference>
<dbReference type="SMART" id="SM00028">
    <property type="entry name" value="TPR"/>
    <property type="match status" value="8"/>
</dbReference>
<dbReference type="AlphaFoldDB" id="A0A8J3I6Q6"/>
<dbReference type="Pfam" id="PF13424">
    <property type="entry name" value="TPR_12"/>
    <property type="match status" value="4"/>
</dbReference>
<dbReference type="Pfam" id="PF13560">
    <property type="entry name" value="HTH_31"/>
    <property type="match status" value="1"/>
</dbReference>
<comment type="caution">
    <text evidence="5">The sequence shown here is derived from an EMBL/GenBank/DDBJ whole genome shotgun (WGS) entry which is preliminary data.</text>
</comment>
<proteinExistence type="predicted"/>
<gene>
    <name evidence="5" type="ORF">KSX_50410</name>
</gene>
<dbReference type="PANTHER" id="PTHR45641:SF19">
    <property type="entry name" value="NEPHROCYSTIN-3"/>
    <property type="match status" value="1"/>
</dbReference>
<dbReference type="InterPro" id="IPR019734">
    <property type="entry name" value="TPR_rpt"/>
</dbReference>
<dbReference type="PROSITE" id="PS50293">
    <property type="entry name" value="TPR_REGION"/>
    <property type="match status" value="1"/>
</dbReference>